<feature type="signal peptide" evidence="1">
    <location>
        <begin position="1"/>
        <end position="18"/>
    </location>
</feature>
<dbReference type="AlphaFoldDB" id="A0AAX4JFC0"/>
<gene>
    <name evidence="2" type="ORF">VNE69_10037</name>
</gene>
<dbReference type="GeneID" id="90542519"/>
<name>A0AAX4JFC0_9MICR</name>
<organism evidence="2 3">
    <name type="scientific">Vairimorpha necatrix</name>
    <dbReference type="NCBI Taxonomy" id="6039"/>
    <lineage>
        <taxon>Eukaryota</taxon>
        <taxon>Fungi</taxon>
        <taxon>Fungi incertae sedis</taxon>
        <taxon>Microsporidia</taxon>
        <taxon>Nosematidae</taxon>
        <taxon>Vairimorpha</taxon>
    </lineage>
</organism>
<dbReference type="RefSeq" id="XP_065330830.1">
    <property type="nucleotide sequence ID" value="XM_065474758.1"/>
</dbReference>
<evidence type="ECO:0000256" key="1">
    <source>
        <dbReference type="SAM" id="SignalP"/>
    </source>
</evidence>
<evidence type="ECO:0000313" key="3">
    <source>
        <dbReference type="Proteomes" id="UP001334084"/>
    </source>
</evidence>
<protein>
    <submittedName>
        <fullName evidence="2">SP-containing protein</fullName>
    </submittedName>
</protein>
<sequence length="249" mass="28829">MLNMGFLLCIIGVLQVTAHPHPIKKDLSTTEREYTVSKSLKKCTRELYQESDDIKTQDDDLFEQRSTAISEIIYDSFMDKMLFPIRIKVDWVTKDNKKEDVIRKKDLSFLLFGLAIEELVFNREYKGKEKAVRGLLSSLAEQTRPLYKALSCINYKVNKFNIKKLQEIITDQMDIKMDVETSYKVKQVFETKSYKKIISFIEYNKKNETKLLGVDNFSDVLTNSDNSSVNLFSIPLSDSFVSSVPLNLN</sequence>
<dbReference type="Proteomes" id="UP001334084">
    <property type="component" value="Chromosome 10"/>
</dbReference>
<dbReference type="EMBL" id="CP142735">
    <property type="protein sequence ID" value="WUR04685.1"/>
    <property type="molecule type" value="Genomic_DNA"/>
</dbReference>
<accession>A0AAX4JFC0</accession>
<proteinExistence type="predicted"/>
<keyword evidence="3" id="KW-1185">Reference proteome</keyword>
<keyword evidence="1" id="KW-0732">Signal</keyword>
<evidence type="ECO:0000313" key="2">
    <source>
        <dbReference type="EMBL" id="WUR04685.1"/>
    </source>
</evidence>
<dbReference type="KEGG" id="vnx:VNE69_10037"/>
<reference evidence="2" key="1">
    <citation type="journal article" date="2024" name="BMC Genomics">
        <title>Functional annotation of a divergent genome using sequence and structure-based similarity.</title>
        <authorList>
            <person name="Svedberg D."/>
            <person name="Winiger R.R."/>
            <person name="Berg A."/>
            <person name="Sharma H."/>
            <person name="Tellgren-Roth C."/>
            <person name="Debrunner-Vossbrinck B.A."/>
            <person name="Vossbrinck C.R."/>
            <person name="Barandun J."/>
        </authorList>
    </citation>
    <scope>NUCLEOTIDE SEQUENCE</scope>
    <source>
        <strain evidence="2">Illinois isolate</strain>
    </source>
</reference>
<feature type="chain" id="PRO_5043915249" evidence="1">
    <location>
        <begin position="19"/>
        <end position="249"/>
    </location>
</feature>